<feature type="compositionally biased region" description="Acidic residues" evidence="1">
    <location>
        <begin position="266"/>
        <end position="286"/>
    </location>
</feature>
<evidence type="ECO:0000313" key="2">
    <source>
        <dbReference type="EMBL" id="KZV33798.1"/>
    </source>
</evidence>
<feature type="compositionally biased region" description="Basic and acidic residues" evidence="1">
    <location>
        <begin position="287"/>
        <end position="299"/>
    </location>
</feature>
<dbReference type="OrthoDB" id="848707at2759"/>
<evidence type="ECO:0008006" key="4">
    <source>
        <dbReference type="Google" id="ProtNLM"/>
    </source>
</evidence>
<organism evidence="2 3">
    <name type="scientific">Dorcoceras hygrometricum</name>
    <dbReference type="NCBI Taxonomy" id="472368"/>
    <lineage>
        <taxon>Eukaryota</taxon>
        <taxon>Viridiplantae</taxon>
        <taxon>Streptophyta</taxon>
        <taxon>Embryophyta</taxon>
        <taxon>Tracheophyta</taxon>
        <taxon>Spermatophyta</taxon>
        <taxon>Magnoliopsida</taxon>
        <taxon>eudicotyledons</taxon>
        <taxon>Gunneridae</taxon>
        <taxon>Pentapetalae</taxon>
        <taxon>asterids</taxon>
        <taxon>lamiids</taxon>
        <taxon>Lamiales</taxon>
        <taxon>Gesneriaceae</taxon>
        <taxon>Didymocarpoideae</taxon>
        <taxon>Trichosporeae</taxon>
        <taxon>Loxocarpinae</taxon>
        <taxon>Dorcoceras</taxon>
    </lineage>
</organism>
<protein>
    <recommendedName>
        <fullName evidence="4">Dystroglycan-like</fullName>
    </recommendedName>
</protein>
<name>A0A2Z7BNW1_9LAMI</name>
<dbReference type="EMBL" id="KV005675">
    <property type="protein sequence ID" value="KZV33798.1"/>
    <property type="molecule type" value="Genomic_DNA"/>
</dbReference>
<gene>
    <name evidence="2" type="ORF">F511_30510</name>
</gene>
<keyword evidence="3" id="KW-1185">Reference proteome</keyword>
<proteinExistence type="predicted"/>
<evidence type="ECO:0000256" key="1">
    <source>
        <dbReference type="SAM" id="MobiDB-lite"/>
    </source>
</evidence>
<dbReference type="AlphaFoldDB" id="A0A2Z7BNW1"/>
<evidence type="ECO:0000313" key="3">
    <source>
        <dbReference type="Proteomes" id="UP000250235"/>
    </source>
</evidence>
<accession>A0A2Z7BNW1</accession>
<feature type="region of interest" description="Disordered" evidence="1">
    <location>
        <begin position="255"/>
        <end position="299"/>
    </location>
</feature>
<reference evidence="2 3" key="1">
    <citation type="journal article" date="2015" name="Proc. Natl. Acad. Sci. U.S.A.">
        <title>The resurrection genome of Boea hygrometrica: A blueprint for survival of dehydration.</title>
        <authorList>
            <person name="Xiao L."/>
            <person name="Yang G."/>
            <person name="Zhang L."/>
            <person name="Yang X."/>
            <person name="Zhao S."/>
            <person name="Ji Z."/>
            <person name="Zhou Q."/>
            <person name="Hu M."/>
            <person name="Wang Y."/>
            <person name="Chen M."/>
            <person name="Xu Y."/>
            <person name="Jin H."/>
            <person name="Xiao X."/>
            <person name="Hu G."/>
            <person name="Bao F."/>
            <person name="Hu Y."/>
            <person name="Wan P."/>
            <person name="Li L."/>
            <person name="Deng X."/>
            <person name="Kuang T."/>
            <person name="Xiang C."/>
            <person name="Zhu J.K."/>
            <person name="Oliver M.J."/>
            <person name="He Y."/>
        </authorList>
    </citation>
    <scope>NUCLEOTIDE SEQUENCE [LARGE SCALE GENOMIC DNA]</scope>
    <source>
        <strain evidence="3">cv. XS01</strain>
    </source>
</reference>
<sequence>MAASLTQNALQVNFDLVLSPSDDGLVSMLKTLESSGLRGFLGCTAAINEEDLVAFFANGIMRENAVISSVQGMFVEITEELFAGSFDLPSEGLTSVNELPTDLINEARRAFSATGEPIKTSCKNKEMKIEFRLLNDILAKTVTTKAGSFDAVTHERFLLMTAIHGGIKINWSRVLFDILKEMVNPSSKQARGFAVQICILLKGAPNLTLGESKPFPPLKVLNVKTIGTYIAKNKSVSTATEKGKKEPVVETVVKAAVKRRPAPTAEPEETDEEETEKEEKDEEEKDKEETNVAEKEKEESNTNKFGCGIAFREVDWYKATLPQIDLAAKGKEEIKGNPCKEIFALISANVDFLVQIRDAVIEEIVSFFNSFSIRGLSALKSVSYLAAKEALLLNWAETDSLQTVVQRCLYITAKYREMLIRKFLEARRSNLVSGTPTSAIDLQVLDILSVAHRLALIKLVEQLKLHKLEWTRPSTSHLFGGAVDQSRGIHSQFYPNFSSTSWVRSLISIDGSWTVVEGVDPKPVRLERPIISKQRSRYRRGRLWMLLPQSAFSLNQSRTSILEDLTLQFFRGIGRKFVHMWFGFLFLDIYSQWVQLAIVEI</sequence>
<dbReference type="Proteomes" id="UP000250235">
    <property type="component" value="Unassembled WGS sequence"/>
</dbReference>